<organism evidence="3 4">
    <name type="scientific">Periconia digitata</name>
    <dbReference type="NCBI Taxonomy" id="1303443"/>
    <lineage>
        <taxon>Eukaryota</taxon>
        <taxon>Fungi</taxon>
        <taxon>Dikarya</taxon>
        <taxon>Ascomycota</taxon>
        <taxon>Pezizomycotina</taxon>
        <taxon>Dothideomycetes</taxon>
        <taxon>Pleosporomycetidae</taxon>
        <taxon>Pleosporales</taxon>
        <taxon>Massarineae</taxon>
        <taxon>Periconiaceae</taxon>
        <taxon>Periconia</taxon>
    </lineage>
</organism>
<feature type="compositionally biased region" description="Basic and acidic residues" evidence="1">
    <location>
        <begin position="132"/>
        <end position="148"/>
    </location>
</feature>
<sequence length="511" mass="57167">MENHYPEPARYYRNSFRTSQSTTPSNINYPPPLSRFDSTPTPSSLRDSREKRRSAARMNSSRSIPHNGATCSNSMCDAPEIAADERLCPGPEGRHLCSRCYKRYKIERRRAKDAQRPMTNDWMKPGRARSRSTVEESRTLQREPRYRSEASNSDAHNPESIKRPSPVKTWSASEKTPSLHNFPTASVEEYNQHDSRPPRKNRSRRGRGEQQYARTGQDEADFYKYGGAEEDGHHDNQRCCSNLWNRKRKCVIIGLAIITIVVMAIVIALAVTLTRKPGFKYVPSTAQVNNTAAFDSGGATRKSVTDTSIGIGAGEDTYTYYHGNASNFPSKDKWVSFEDMWTKNLDTFKYSCGWLGNGDNNTPEMIQDIYDAIQDRAAASLVDHRIILGTIIQETNGCPLNPSTTSSGGTRNPGLMQSHNGHEYDPKNSRLSIFLMIQDGTQGTEHGWGLVDNLNIYANPYKAMRGYNSGYIPNSGDLSEESGATACYVTDIANRLTGWVRAKSTCPGDTH</sequence>
<evidence type="ECO:0000256" key="2">
    <source>
        <dbReference type="SAM" id="Phobius"/>
    </source>
</evidence>
<dbReference type="AlphaFoldDB" id="A0A9W4U1B0"/>
<feature type="region of interest" description="Disordered" evidence="1">
    <location>
        <begin position="1"/>
        <end position="70"/>
    </location>
</feature>
<accession>A0A9W4U1B0</accession>
<feature type="compositionally biased region" description="Polar residues" evidence="1">
    <location>
        <begin position="36"/>
        <end position="45"/>
    </location>
</feature>
<keyword evidence="2" id="KW-1133">Transmembrane helix</keyword>
<dbReference type="EMBL" id="CAOQHR010000001">
    <property type="protein sequence ID" value="CAI6236229.1"/>
    <property type="molecule type" value="Genomic_DNA"/>
</dbReference>
<keyword evidence="2" id="KW-0472">Membrane</keyword>
<name>A0A9W4U1B0_9PLEO</name>
<evidence type="ECO:0000256" key="1">
    <source>
        <dbReference type="SAM" id="MobiDB-lite"/>
    </source>
</evidence>
<evidence type="ECO:0000313" key="3">
    <source>
        <dbReference type="EMBL" id="CAI6236229.1"/>
    </source>
</evidence>
<comment type="caution">
    <text evidence="3">The sequence shown here is derived from an EMBL/GenBank/DDBJ whole genome shotgun (WGS) entry which is preliminary data.</text>
</comment>
<feature type="compositionally biased region" description="Polar residues" evidence="1">
    <location>
        <begin position="168"/>
        <end position="184"/>
    </location>
</feature>
<keyword evidence="4" id="KW-1185">Reference proteome</keyword>
<evidence type="ECO:0000313" key="4">
    <source>
        <dbReference type="Proteomes" id="UP001152607"/>
    </source>
</evidence>
<gene>
    <name evidence="3" type="ORF">PDIGIT_LOCUS409</name>
</gene>
<feature type="compositionally biased region" description="Polar residues" evidence="1">
    <location>
        <begin position="15"/>
        <end position="28"/>
    </location>
</feature>
<dbReference type="Proteomes" id="UP001152607">
    <property type="component" value="Unassembled WGS sequence"/>
</dbReference>
<reference evidence="3" key="1">
    <citation type="submission" date="2023-01" db="EMBL/GenBank/DDBJ databases">
        <authorList>
            <person name="Van Ghelder C."/>
            <person name="Rancurel C."/>
        </authorList>
    </citation>
    <scope>NUCLEOTIDE SEQUENCE</scope>
    <source>
        <strain evidence="3">CNCM I-4278</strain>
    </source>
</reference>
<proteinExistence type="predicted"/>
<feature type="region of interest" description="Disordered" evidence="1">
    <location>
        <begin position="110"/>
        <end position="219"/>
    </location>
</feature>
<keyword evidence="2" id="KW-0812">Transmembrane</keyword>
<protein>
    <submittedName>
        <fullName evidence="3">Uncharacterized protein</fullName>
    </submittedName>
</protein>
<dbReference type="OrthoDB" id="1193027at2759"/>
<feature type="transmembrane region" description="Helical" evidence="2">
    <location>
        <begin position="251"/>
        <end position="273"/>
    </location>
</feature>